<dbReference type="EMBL" id="JBHMAG010000014">
    <property type="protein sequence ID" value="MFB9754175.1"/>
    <property type="molecule type" value="Genomic_DNA"/>
</dbReference>
<dbReference type="InterPro" id="IPR000182">
    <property type="entry name" value="GNAT_dom"/>
</dbReference>
<keyword evidence="1" id="KW-0808">Transferase</keyword>
<organism evidence="4 5">
    <name type="scientific">Paenibacillus hodogayensis</name>
    <dbReference type="NCBI Taxonomy" id="279208"/>
    <lineage>
        <taxon>Bacteria</taxon>
        <taxon>Bacillati</taxon>
        <taxon>Bacillota</taxon>
        <taxon>Bacilli</taxon>
        <taxon>Bacillales</taxon>
        <taxon>Paenibacillaceae</taxon>
        <taxon>Paenibacillus</taxon>
    </lineage>
</organism>
<keyword evidence="2" id="KW-0012">Acyltransferase</keyword>
<protein>
    <submittedName>
        <fullName evidence="4">GNAT family N-acetyltransferase</fullName>
    </submittedName>
</protein>
<dbReference type="PROSITE" id="PS51186">
    <property type="entry name" value="GNAT"/>
    <property type="match status" value="1"/>
</dbReference>
<dbReference type="InterPro" id="IPR016181">
    <property type="entry name" value="Acyl_CoA_acyltransferase"/>
</dbReference>
<dbReference type="Proteomes" id="UP001589619">
    <property type="component" value="Unassembled WGS sequence"/>
</dbReference>
<sequence length="253" mass="29106">MYKHLEEITLNTWPAQQTLLLHGWVLRYAGGYTKRANSVSPLYKPEGKSAEELISLCEAFYSGCVLDTVFKITPYTEPDDLDERLHRKGYAVADPSSVRVLDLERVPEPDREAVWQERLDDEWLDGLARLNGLSLRDRELTRDMLKNSALRQGFFRLMEHGSTVACGLGVVHNGYVGLYDIVTDVRYRRRGMAQQLILNILAWGKRVGARASFLQVVDRNEAAVALYDKLGYEEVYTYKYRIKKTHPQMEEES</sequence>
<evidence type="ECO:0000313" key="5">
    <source>
        <dbReference type="Proteomes" id="UP001589619"/>
    </source>
</evidence>
<dbReference type="PANTHER" id="PTHR43420:SF44">
    <property type="entry name" value="ACETYLTRANSFERASE YPEA"/>
    <property type="match status" value="1"/>
</dbReference>
<evidence type="ECO:0000256" key="1">
    <source>
        <dbReference type="ARBA" id="ARBA00022679"/>
    </source>
</evidence>
<name>A0ABV5W1E1_9BACL</name>
<evidence type="ECO:0000313" key="4">
    <source>
        <dbReference type="EMBL" id="MFB9754175.1"/>
    </source>
</evidence>
<dbReference type="SUPFAM" id="SSF55729">
    <property type="entry name" value="Acyl-CoA N-acyltransferases (Nat)"/>
    <property type="match status" value="1"/>
</dbReference>
<dbReference type="RefSeq" id="WP_344914196.1">
    <property type="nucleotide sequence ID" value="NZ_BAAAYO010000013.1"/>
</dbReference>
<gene>
    <name evidence="4" type="ORF">ACFFNY_21615</name>
</gene>
<reference evidence="4 5" key="1">
    <citation type="submission" date="2024-09" db="EMBL/GenBank/DDBJ databases">
        <authorList>
            <person name="Sun Q."/>
            <person name="Mori K."/>
        </authorList>
    </citation>
    <scope>NUCLEOTIDE SEQUENCE [LARGE SCALE GENOMIC DNA]</scope>
    <source>
        <strain evidence="4 5">JCM 12520</strain>
    </source>
</reference>
<accession>A0ABV5W1E1</accession>
<dbReference type="PANTHER" id="PTHR43420">
    <property type="entry name" value="ACETYLTRANSFERASE"/>
    <property type="match status" value="1"/>
</dbReference>
<dbReference type="Pfam" id="PF24553">
    <property type="entry name" value="Rv0428c_C"/>
    <property type="match status" value="1"/>
</dbReference>
<dbReference type="Gene3D" id="3.40.630.30">
    <property type="match status" value="1"/>
</dbReference>
<evidence type="ECO:0000256" key="2">
    <source>
        <dbReference type="ARBA" id="ARBA00023315"/>
    </source>
</evidence>
<keyword evidence="5" id="KW-1185">Reference proteome</keyword>
<proteinExistence type="predicted"/>
<feature type="domain" description="N-acetyltransferase" evidence="3">
    <location>
        <begin position="101"/>
        <end position="247"/>
    </location>
</feature>
<comment type="caution">
    <text evidence="4">The sequence shown here is derived from an EMBL/GenBank/DDBJ whole genome shotgun (WGS) entry which is preliminary data.</text>
</comment>
<evidence type="ECO:0000259" key="3">
    <source>
        <dbReference type="PROSITE" id="PS51186"/>
    </source>
</evidence>
<dbReference type="InterPro" id="IPR050680">
    <property type="entry name" value="YpeA/RimI_acetyltransf"/>
</dbReference>
<dbReference type="InterPro" id="IPR056935">
    <property type="entry name" value="Rv0428c-like_C"/>
</dbReference>